<evidence type="ECO:0000256" key="9">
    <source>
        <dbReference type="ARBA" id="ARBA00022777"/>
    </source>
</evidence>
<dbReference type="PANTHER" id="PTHR42878:SF3">
    <property type="entry name" value="HISTIDINE PROTEIN KINASE SAES"/>
    <property type="match status" value="1"/>
</dbReference>
<evidence type="ECO:0000313" key="18">
    <source>
        <dbReference type="Proteomes" id="UP000624041"/>
    </source>
</evidence>
<evidence type="ECO:0000256" key="12">
    <source>
        <dbReference type="ARBA" id="ARBA00023012"/>
    </source>
</evidence>
<dbReference type="SUPFAM" id="SSF158472">
    <property type="entry name" value="HAMP domain-like"/>
    <property type="match status" value="1"/>
</dbReference>
<keyword evidence="6" id="KW-0808">Transferase</keyword>
<organism evidence="17 18">
    <name type="scientific">Oceanobacillus indicireducens</name>
    <dbReference type="NCBI Taxonomy" id="1004261"/>
    <lineage>
        <taxon>Bacteria</taxon>
        <taxon>Bacillati</taxon>
        <taxon>Bacillota</taxon>
        <taxon>Bacilli</taxon>
        <taxon>Bacillales</taxon>
        <taxon>Bacillaceae</taxon>
        <taxon>Oceanobacillus</taxon>
    </lineage>
</organism>
<dbReference type="InterPro" id="IPR036890">
    <property type="entry name" value="HATPase_C_sf"/>
</dbReference>
<keyword evidence="7 14" id="KW-0812">Transmembrane</keyword>
<keyword evidence="12" id="KW-0902">Two-component regulatory system</keyword>
<dbReference type="SMART" id="SM00304">
    <property type="entry name" value="HAMP"/>
    <property type="match status" value="1"/>
</dbReference>
<evidence type="ECO:0000256" key="2">
    <source>
        <dbReference type="ARBA" id="ARBA00004651"/>
    </source>
</evidence>
<dbReference type="InterPro" id="IPR003594">
    <property type="entry name" value="HATPase_dom"/>
</dbReference>
<dbReference type="Pfam" id="PF00512">
    <property type="entry name" value="HisKA"/>
    <property type="match status" value="1"/>
</dbReference>
<keyword evidence="5" id="KW-0597">Phosphoprotein</keyword>
<evidence type="ECO:0000256" key="7">
    <source>
        <dbReference type="ARBA" id="ARBA00022692"/>
    </source>
</evidence>
<comment type="caution">
    <text evidence="17">The sequence shown here is derived from an EMBL/GenBank/DDBJ whole genome shotgun (WGS) entry which is preliminary data.</text>
</comment>
<evidence type="ECO:0000256" key="14">
    <source>
        <dbReference type="SAM" id="Phobius"/>
    </source>
</evidence>
<evidence type="ECO:0000256" key="3">
    <source>
        <dbReference type="ARBA" id="ARBA00012438"/>
    </source>
</evidence>
<dbReference type="InterPro" id="IPR004358">
    <property type="entry name" value="Sig_transdc_His_kin-like_C"/>
</dbReference>
<accession>A0A918D1I1</accession>
<dbReference type="SMART" id="SM00387">
    <property type="entry name" value="HATPase_c"/>
    <property type="match status" value="1"/>
</dbReference>
<dbReference type="FunFam" id="1.10.287.130:FF:000001">
    <property type="entry name" value="Two-component sensor histidine kinase"/>
    <property type="match status" value="1"/>
</dbReference>
<evidence type="ECO:0000313" key="17">
    <source>
        <dbReference type="EMBL" id="GGN56529.1"/>
    </source>
</evidence>
<evidence type="ECO:0000256" key="5">
    <source>
        <dbReference type="ARBA" id="ARBA00022553"/>
    </source>
</evidence>
<dbReference type="GO" id="GO:0005524">
    <property type="term" value="F:ATP binding"/>
    <property type="evidence" value="ECO:0007669"/>
    <property type="project" value="UniProtKB-KW"/>
</dbReference>
<dbReference type="SUPFAM" id="SSF55874">
    <property type="entry name" value="ATPase domain of HSP90 chaperone/DNA topoisomerase II/histidine kinase"/>
    <property type="match status" value="1"/>
</dbReference>
<dbReference type="Pfam" id="PF00672">
    <property type="entry name" value="HAMP"/>
    <property type="match status" value="1"/>
</dbReference>
<dbReference type="GO" id="GO:0000156">
    <property type="term" value="F:phosphorelay response regulator activity"/>
    <property type="evidence" value="ECO:0007669"/>
    <property type="project" value="TreeGrafter"/>
</dbReference>
<reference evidence="17" key="1">
    <citation type="journal article" date="2014" name="Int. J. Syst. Evol. Microbiol.">
        <title>Complete genome sequence of Corynebacterium casei LMG S-19264T (=DSM 44701T), isolated from a smear-ripened cheese.</title>
        <authorList>
            <consortium name="US DOE Joint Genome Institute (JGI-PGF)"/>
            <person name="Walter F."/>
            <person name="Albersmeier A."/>
            <person name="Kalinowski J."/>
            <person name="Ruckert C."/>
        </authorList>
    </citation>
    <scope>NUCLEOTIDE SEQUENCE</scope>
    <source>
        <strain evidence="17">JCM 17251</strain>
    </source>
</reference>
<feature type="transmembrane region" description="Helical" evidence="14">
    <location>
        <begin position="12"/>
        <end position="34"/>
    </location>
</feature>
<dbReference type="Pfam" id="PF02518">
    <property type="entry name" value="HATPase_c"/>
    <property type="match status" value="1"/>
</dbReference>
<dbReference type="AlphaFoldDB" id="A0A918D1I1"/>
<keyword evidence="4" id="KW-1003">Cell membrane</keyword>
<dbReference type="InterPro" id="IPR003661">
    <property type="entry name" value="HisK_dim/P_dom"/>
</dbReference>
<dbReference type="RefSeq" id="WP_188856785.1">
    <property type="nucleotide sequence ID" value="NZ_BMOS01000009.1"/>
</dbReference>
<evidence type="ECO:0000256" key="10">
    <source>
        <dbReference type="ARBA" id="ARBA00022840"/>
    </source>
</evidence>
<keyword evidence="11 14" id="KW-1133">Transmembrane helix</keyword>
<dbReference type="Gene3D" id="1.10.287.130">
    <property type="match status" value="1"/>
</dbReference>
<proteinExistence type="predicted"/>
<dbReference type="PROSITE" id="PS50109">
    <property type="entry name" value="HIS_KIN"/>
    <property type="match status" value="1"/>
</dbReference>
<sequence length="593" mass="67744">MVWRNNIVIKLALTIILLVFIVLFILFMLLMQFFENFYINEAEEDMLETATKIATIIDQQDDRSFIHETTELIKDPASRIAILYPTGDFWLSMSSDNELSAIDLDWIENEPDLLEVITLEREIQKLIVLPDDTTAAIIVGKPLLNDGAVYIYQSLDVVNQTKEETQKIILIAAGFAIVFTVFFAVFLSTRITSPLIKMREAAADLTRGEFNTKVPVLTHDELGDLAREFNRMGRQLKYHINAVSQEKEQLASIVKSMADGVITLNRNEDIIVINPPAEKYIEDWYFERNIEPNANQQKLPDELRKALEKVIGGETEVVHEMHLQGRDYVMLMTPLYDENYVRGAVAVIRDMTEERRLDKLRKDFIANVSHELRTPIAMLQGYSEAIVDDVAESKSEKNELAAIIHDESLRMSRLVNELLDLARMEAGHIQLNLETVEVEPFIERIIKKFQRVAEENHVEVKLSTNITTNQATFDSDRVEQVFTNLIDNAIRHTDEQGYVHIKVTVNETEFLGEIADNGSGIPEEDLPFVFERFYKADKSRTRNKEKKGTGLGLAIAKNIIDAHQGTIRVKSKLLQGTTFTFVIPQSNKKQITK</sequence>
<keyword evidence="8" id="KW-0547">Nucleotide-binding</keyword>
<evidence type="ECO:0000256" key="6">
    <source>
        <dbReference type="ARBA" id="ARBA00022679"/>
    </source>
</evidence>
<dbReference type="FunFam" id="3.30.565.10:FF:000006">
    <property type="entry name" value="Sensor histidine kinase WalK"/>
    <property type="match status" value="1"/>
</dbReference>
<dbReference type="EC" id="2.7.13.3" evidence="3"/>
<dbReference type="SUPFAM" id="SSF55785">
    <property type="entry name" value="PYP-like sensor domain (PAS domain)"/>
    <property type="match status" value="1"/>
</dbReference>
<dbReference type="SUPFAM" id="SSF47384">
    <property type="entry name" value="Homodimeric domain of signal transducing histidine kinase"/>
    <property type="match status" value="1"/>
</dbReference>
<dbReference type="Pfam" id="PF18698">
    <property type="entry name" value="HisK_sensor"/>
    <property type="match status" value="1"/>
</dbReference>
<evidence type="ECO:0000256" key="11">
    <source>
        <dbReference type="ARBA" id="ARBA00022989"/>
    </source>
</evidence>
<dbReference type="CDD" id="cd00075">
    <property type="entry name" value="HATPase"/>
    <property type="match status" value="1"/>
</dbReference>
<evidence type="ECO:0000256" key="8">
    <source>
        <dbReference type="ARBA" id="ARBA00022741"/>
    </source>
</evidence>
<dbReference type="Gene3D" id="3.30.565.10">
    <property type="entry name" value="Histidine kinase-like ATPase, C-terminal domain"/>
    <property type="match status" value="1"/>
</dbReference>
<dbReference type="GO" id="GO:0030295">
    <property type="term" value="F:protein kinase activator activity"/>
    <property type="evidence" value="ECO:0007669"/>
    <property type="project" value="TreeGrafter"/>
</dbReference>
<dbReference type="InterPro" id="IPR041328">
    <property type="entry name" value="HisK_sensor"/>
</dbReference>
<dbReference type="SMART" id="SM00388">
    <property type="entry name" value="HisKA"/>
    <property type="match status" value="1"/>
</dbReference>
<dbReference type="InterPro" id="IPR036097">
    <property type="entry name" value="HisK_dim/P_sf"/>
</dbReference>
<keyword evidence="13 14" id="KW-0472">Membrane</keyword>
<dbReference type="Gene3D" id="3.30.450.20">
    <property type="entry name" value="PAS domain"/>
    <property type="match status" value="1"/>
</dbReference>
<gene>
    <name evidence="17" type="primary">resE</name>
    <name evidence="17" type="ORF">GCM10007971_16580</name>
</gene>
<evidence type="ECO:0000259" key="16">
    <source>
        <dbReference type="PROSITE" id="PS50885"/>
    </source>
</evidence>
<evidence type="ECO:0000256" key="13">
    <source>
        <dbReference type="ARBA" id="ARBA00023136"/>
    </source>
</evidence>
<dbReference type="InterPro" id="IPR035965">
    <property type="entry name" value="PAS-like_dom_sf"/>
</dbReference>
<keyword evidence="10" id="KW-0067">ATP-binding</keyword>
<reference evidence="17" key="2">
    <citation type="submission" date="2020-09" db="EMBL/GenBank/DDBJ databases">
        <authorList>
            <person name="Sun Q."/>
            <person name="Ohkuma M."/>
        </authorList>
    </citation>
    <scope>NUCLEOTIDE SEQUENCE</scope>
    <source>
        <strain evidence="17">JCM 17251</strain>
    </source>
</reference>
<dbReference type="PROSITE" id="PS50885">
    <property type="entry name" value="HAMP"/>
    <property type="match status" value="1"/>
</dbReference>
<dbReference type="GO" id="GO:0005886">
    <property type="term" value="C:plasma membrane"/>
    <property type="evidence" value="ECO:0007669"/>
    <property type="project" value="UniProtKB-SubCell"/>
</dbReference>
<comment type="catalytic activity">
    <reaction evidence="1">
        <text>ATP + protein L-histidine = ADP + protein N-phospho-L-histidine.</text>
        <dbReference type="EC" id="2.7.13.3"/>
    </reaction>
</comment>
<protein>
    <recommendedName>
        <fullName evidence="3">histidine kinase</fullName>
        <ecNumber evidence="3">2.7.13.3</ecNumber>
    </recommendedName>
</protein>
<dbReference type="Gene3D" id="6.10.340.10">
    <property type="match status" value="1"/>
</dbReference>
<dbReference type="Proteomes" id="UP000624041">
    <property type="component" value="Unassembled WGS sequence"/>
</dbReference>
<evidence type="ECO:0000256" key="1">
    <source>
        <dbReference type="ARBA" id="ARBA00000085"/>
    </source>
</evidence>
<dbReference type="GO" id="GO:0007234">
    <property type="term" value="P:osmosensory signaling via phosphorelay pathway"/>
    <property type="evidence" value="ECO:0007669"/>
    <property type="project" value="TreeGrafter"/>
</dbReference>
<dbReference type="InterPro" id="IPR050351">
    <property type="entry name" value="BphY/WalK/GraS-like"/>
</dbReference>
<name>A0A918D1I1_9BACI</name>
<dbReference type="PRINTS" id="PR00344">
    <property type="entry name" value="BCTRLSENSOR"/>
</dbReference>
<comment type="subcellular location">
    <subcellularLocation>
        <location evidence="2">Cell membrane</location>
        <topology evidence="2">Multi-pass membrane protein</topology>
    </subcellularLocation>
</comment>
<dbReference type="GO" id="GO:0000155">
    <property type="term" value="F:phosphorelay sensor kinase activity"/>
    <property type="evidence" value="ECO:0007669"/>
    <property type="project" value="InterPro"/>
</dbReference>
<dbReference type="CDD" id="cd00082">
    <property type="entry name" value="HisKA"/>
    <property type="match status" value="1"/>
</dbReference>
<evidence type="ECO:0000259" key="15">
    <source>
        <dbReference type="PROSITE" id="PS50109"/>
    </source>
</evidence>
<feature type="transmembrane region" description="Helical" evidence="14">
    <location>
        <begin position="168"/>
        <end position="189"/>
    </location>
</feature>
<evidence type="ECO:0000256" key="4">
    <source>
        <dbReference type="ARBA" id="ARBA00022475"/>
    </source>
</evidence>
<feature type="domain" description="Histidine kinase" evidence="15">
    <location>
        <begin position="367"/>
        <end position="587"/>
    </location>
</feature>
<dbReference type="CDD" id="cd06225">
    <property type="entry name" value="HAMP"/>
    <property type="match status" value="1"/>
</dbReference>
<dbReference type="PANTHER" id="PTHR42878">
    <property type="entry name" value="TWO-COMPONENT HISTIDINE KINASE"/>
    <property type="match status" value="1"/>
</dbReference>
<keyword evidence="18" id="KW-1185">Reference proteome</keyword>
<dbReference type="EMBL" id="BMOS01000009">
    <property type="protein sequence ID" value="GGN56529.1"/>
    <property type="molecule type" value="Genomic_DNA"/>
</dbReference>
<keyword evidence="9 17" id="KW-0418">Kinase</keyword>
<dbReference type="InterPro" id="IPR005467">
    <property type="entry name" value="His_kinase_dom"/>
</dbReference>
<dbReference type="InterPro" id="IPR003660">
    <property type="entry name" value="HAMP_dom"/>
</dbReference>
<feature type="domain" description="HAMP" evidence="16">
    <location>
        <begin position="189"/>
        <end position="241"/>
    </location>
</feature>